<dbReference type="InterPro" id="IPR050297">
    <property type="entry name" value="LipidA_mod_glycosyltrf_83"/>
</dbReference>
<dbReference type="PANTHER" id="PTHR33908">
    <property type="entry name" value="MANNOSYLTRANSFERASE YKCB-RELATED"/>
    <property type="match status" value="1"/>
</dbReference>
<feature type="transmembrane region" description="Helical" evidence="8">
    <location>
        <begin position="223"/>
        <end position="247"/>
    </location>
</feature>
<evidence type="ECO:0008006" key="11">
    <source>
        <dbReference type="Google" id="ProtNLM"/>
    </source>
</evidence>
<evidence type="ECO:0000256" key="1">
    <source>
        <dbReference type="ARBA" id="ARBA00004651"/>
    </source>
</evidence>
<evidence type="ECO:0000313" key="9">
    <source>
        <dbReference type="EMBL" id="TMQ73424.1"/>
    </source>
</evidence>
<feature type="transmembrane region" description="Helical" evidence="8">
    <location>
        <begin position="370"/>
        <end position="387"/>
    </location>
</feature>
<comment type="subcellular location">
    <subcellularLocation>
        <location evidence="1">Cell membrane</location>
        <topology evidence="1">Multi-pass membrane protein</topology>
    </subcellularLocation>
</comment>
<proteinExistence type="predicted"/>
<accession>A0A538UC09</accession>
<dbReference type="Proteomes" id="UP000319771">
    <property type="component" value="Unassembled WGS sequence"/>
</dbReference>
<evidence type="ECO:0000256" key="3">
    <source>
        <dbReference type="ARBA" id="ARBA00022676"/>
    </source>
</evidence>
<organism evidence="9 10">
    <name type="scientific">Eiseniibacteriota bacterium</name>
    <dbReference type="NCBI Taxonomy" id="2212470"/>
    <lineage>
        <taxon>Bacteria</taxon>
        <taxon>Candidatus Eiseniibacteriota</taxon>
    </lineage>
</organism>
<dbReference type="EMBL" id="VBPB01000069">
    <property type="protein sequence ID" value="TMQ73424.1"/>
    <property type="molecule type" value="Genomic_DNA"/>
</dbReference>
<keyword evidence="6 8" id="KW-1133">Transmembrane helix</keyword>
<evidence type="ECO:0000256" key="5">
    <source>
        <dbReference type="ARBA" id="ARBA00022692"/>
    </source>
</evidence>
<feature type="transmembrane region" description="Helical" evidence="8">
    <location>
        <begin position="120"/>
        <end position="137"/>
    </location>
</feature>
<evidence type="ECO:0000313" key="10">
    <source>
        <dbReference type="Proteomes" id="UP000319771"/>
    </source>
</evidence>
<comment type="caution">
    <text evidence="9">The sequence shown here is derived from an EMBL/GenBank/DDBJ whole genome shotgun (WGS) entry which is preliminary data.</text>
</comment>
<feature type="transmembrane region" description="Helical" evidence="8">
    <location>
        <begin position="149"/>
        <end position="165"/>
    </location>
</feature>
<feature type="transmembrane region" description="Helical" evidence="8">
    <location>
        <begin position="22"/>
        <end position="47"/>
    </location>
</feature>
<keyword evidence="7 8" id="KW-0472">Membrane</keyword>
<evidence type="ECO:0000256" key="7">
    <source>
        <dbReference type="ARBA" id="ARBA00023136"/>
    </source>
</evidence>
<dbReference type="GO" id="GO:0009103">
    <property type="term" value="P:lipopolysaccharide biosynthetic process"/>
    <property type="evidence" value="ECO:0007669"/>
    <property type="project" value="UniProtKB-ARBA"/>
</dbReference>
<gene>
    <name evidence="9" type="ORF">E6K81_04730</name>
</gene>
<evidence type="ECO:0000256" key="8">
    <source>
        <dbReference type="SAM" id="Phobius"/>
    </source>
</evidence>
<dbReference type="GO" id="GO:0016763">
    <property type="term" value="F:pentosyltransferase activity"/>
    <property type="evidence" value="ECO:0007669"/>
    <property type="project" value="TreeGrafter"/>
</dbReference>
<feature type="transmembrane region" description="Helical" evidence="8">
    <location>
        <begin position="177"/>
        <end position="202"/>
    </location>
</feature>
<dbReference type="AlphaFoldDB" id="A0A538UC09"/>
<evidence type="ECO:0000256" key="4">
    <source>
        <dbReference type="ARBA" id="ARBA00022679"/>
    </source>
</evidence>
<dbReference type="GO" id="GO:0005886">
    <property type="term" value="C:plasma membrane"/>
    <property type="evidence" value="ECO:0007669"/>
    <property type="project" value="UniProtKB-SubCell"/>
</dbReference>
<evidence type="ECO:0000256" key="2">
    <source>
        <dbReference type="ARBA" id="ARBA00022475"/>
    </source>
</evidence>
<keyword evidence="5 8" id="KW-0812">Transmembrane</keyword>
<keyword evidence="2" id="KW-1003">Cell membrane</keyword>
<dbReference type="PANTHER" id="PTHR33908:SF11">
    <property type="entry name" value="MEMBRANE PROTEIN"/>
    <property type="match status" value="1"/>
</dbReference>
<protein>
    <recommendedName>
        <fullName evidence="11">Glycosyltransferase RgtA/B/C/D-like domain-containing protein</fullName>
    </recommendedName>
</protein>
<feature type="transmembrane region" description="Helical" evidence="8">
    <location>
        <begin position="319"/>
        <end position="337"/>
    </location>
</feature>
<keyword evidence="4" id="KW-0808">Transferase</keyword>
<reference evidence="9 10" key="1">
    <citation type="journal article" date="2019" name="Nat. Microbiol.">
        <title>Mediterranean grassland soil C-N compound turnover is dependent on rainfall and depth, and is mediated by genomically divergent microorganisms.</title>
        <authorList>
            <person name="Diamond S."/>
            <person name="Andeer P.F."/>
            <person name="Li Z."/>
            <person name="Crits-Christoph A."/>
            <person name="Burstein D."/>
            <person name="Anantharaman K."/>
            <person name="Lane K.R."/>
            <person name="Thomas B.C."/>
            <person name="Pan C."/>
            <person name="Northen T.R."/>
            <person name="Banfield J.F."/>
        </authorList>
    </citation>
    <scope>NUCLEOTIDE SEQUENCE [LARGE SCALE GENOMIC DNA]</scope>
    <source>
        <strain evidence="9">WS_11</strain>
    </source>
</reference>
<keyword evidence="3" id="KW-0328">Glycosyltransferase</keyword>
<evidence type="ECO:0000256" key="6">
    <source>
        <dbReference type="ARBA" id="ARBA00022989"/>
    </source>
</evidence>
<sequence length="541" mass="60474">MELPHGVALSAKPLARRSILDVVMVAPVIAAAILFVGLALLSLGWGIEHDVPYFCYLGFLVGHEHRMPYRDLFEVNLPGTFFIFMVLDKLIGPHDLGFRIADVTLLGLLSGLTWKLLRPFGWMPALIGPTLFGLYYLHDSPMLSLQREFLILQFLAPAILLAADWKRSGTGWRAFWVGASVGLATLIKPQAILFLPALIVFLPAPVSRDAEPARPAETRRGHWLRILALGAVGSALPVLLAATWLAANGALKEYAEIARRYYPLYSHLSGMHQTLRESERRGYLLREWFIAGGMHWWMITAGLGVVLGFRGAPAPRRRLVWLLVALTAISSILPPTSGQFYDYHWMPFFYFLAILSSLSLSRATPESPPFLRAVAAAVLVLVAVLHTQTRLPTAVKGQLAGLPYQRQLAGRVSAIDDYLRLHLQPGDTVQPLDWTGGSADALWRARTPLATRFMSDLYFYHHVSTPYIQSLRKRFIDELGRARPRVIVEIQTDKPWAGGHDTTREFPALQRYIRENYVPDLIGDGFVIHLRREAPRDSTGG</sequence>
<feature type="transmembrane region" description="Helical" evidence="8">
    <location>
        <begin position="288"/>
        <end position="307"/>
    </location>
</feature>
<name>A0A538UC09_UNCEI</name>